<reference evidence="2" key="1">
    <citation type="submission" date="2023-04" db="EMBL/GenBank/DDBJ databases">
        <title>Complete genome sequence of Temperatibacter marinus.</title>
        <authorList>
            <person name="Rong J.-C."/>
            <person name="Yi M.-L."/>
            <person name="Zhao Q."/>
        </authorList>
    </citation>
    <scope>NUCLEOTIDE SEQUENCE</scope>
    <source>
        <strain evidence="2">NBRC 110045</strain>
    </source>
</reference>
<dbReference type="Proteomes" id="UP001268683">
    <property type="component" value="Chromosome"/>
</dbReference>
<dbReference type="KEGG" id="tmk:QGN29_08550"/>
<feature type="domain" description="DSBA-like thioredoxin" evidence="1">
    <location>
        <begin position="9"/>
        <end position="135"/>
    </location>
</feature>
<dbReference type="EMBL" id="CP123872">
    <property type="protein sequence ID" value="WND01608.1"/>
    <property type="molecule type" value="Genomic_DNA"/>
</dbReference>
<dbReference type="InterPro" id="IPR036249">
    <property type="entry name" value="Thioredoxin-like_sf"/>
</dbReference>
<keyword evidence="3" id="KW-1185">Reference proteome</keyword>
<dbReference type="Pfam" id="PF01323">
    <property type="entry name" value="DSBA"/>
    <property type="match status" value="1"/>
</dbReference>
<dbReference type="Gene3D" id="3.40.30.10">
    <property type="entry name" value="Glutaredoxin"/>
    <property type="match status" value="1"/>
</dbReference>
<dbReference type="SUPFAM" id="SSF52833">
    <property type="entry name" value="Thioredoxin-like"/>
    <property type="match status" value="1"/>
</dbReference>
<accession>A0AA52EEH9</accession>
<evidence type="ECO:0000313" key="3">
    <source>
        <dbReference type="Proteomes" id="UP001268683"/>
    </source>
</evidence>
<dbReference type="AlphaFoldDB" id="A0AA52EEH9"/>
<proteinExistence type="predicted"/>
<sequence length="210" mass="24052">MSAGTSYKIYIDINCPFCFALNERLDNLASTIDEIEWRYIEHIPETDSIRVDPLDMVRLKEELIRLEPRAPDIRINNPGFRPNTSVIQCILAEIGRTDVSAAKRLRDIAYKALWQGGADISDISIIKEMMKRADCELPEISSETLTLMTEWKEEWLSDRIEARLPSIDQTGRPPLLGLPSTQDLVFFMLRLDAEEEKAKRREFSCTGSDS</sequence>
<gene>
    <name evidence="2" type="ORF">QGN29_08550</name>
</gene>
<dbReference type="GO" id="GO:0016491">
    <property type="term" value="F:oxidoreductase activity"/>
    <property type="evidence" value="ECO:0007669"/>
    <property type="project" value="InterPro"/>
</dbReference>
<dbReference type="RefSeq" id="WP_310797436.1">
    <property type="nucleotide sequence ID" value="NZ_CP123872.1"/>
</dbReference>
<organism evidence="2 3">
    <name type="scientific">Temperatibacter marinus</name>
    <dbReference type="NCBI Taxonomy" id="1456591"/>
    <lineage>
        <taxon>Bacteria</taxon>
        <taxon>Pseudomonadati</taxon>
        <taxon>Pseudomonadota</taxon>
        <taxon>Alphaproteobacteria</taxon>
        <taxon>Kordiimonadales</taxon>
        <taxon>Temperatibacteraceae</taxon>
        <taxon>Temperatibacter</taxon>
    </lineage>
</organism>
<evidence type="ECO:0000313" key="2">
    <source>
        <dbReference type="EMBL" id="WND01608.1"/>
    </source>
</evidence>
<dbReference type="InterPro" id="IPR001853">
    <property type="entry name" value="DSBA-like_thioredoxin_dom"/>
</dbReference>
<protein>
    <submittedName>
        <fullName evidence="2">DsbA family protein</fullName>
    </submittedName>
</protein>
<evidence type="ECO:0000259" key="1">
    <source>
        <dbReference type="Pfam" id="PF01323"/>
    </source>
</evidence>
<name>A0AA52EEH9_9PROT</name>